<name>A0ABN2CNH1_9ACTN</name>
<accession>A0ABN2CNH1</accession>
<dbReference type="RefSeq" id="WP_344512053.1">
    <property type="nucleotide sequence ID" value="NZ_BAAAQD010000030.1"/>
</dbReference>
<keyword evidence="2" id="KW-1185">Reference proteome</keyword>
<dbReference type="Proteomes" id="UP001501470">
    <property type="component" value="Unassembled WGS sequence"/>
</dbReference>
<proteinExistence type="predicted"/>
<comment type="caution">
    <text evidence="1">The sequence shown here is derived from an EMBL/GenBank/DDBJ whole genome shotgun (WGS) entry which is preliminary data.</text>
</comment>
<protein>
    <submittedName>
        <fullName evidence="1">Uncharacterized protein</fullName>
    </submittedName>
</protein>
<gene>
    <name evidence="1" type="ORF">GCM10009827_098730</name>
</gene>
<evidence type="ECO:0000313" key="2">
    <source>
        <dbReference type="Proteomes" id="UP001501470"/>
    </source>
</evidence>
<evidence type="ECO:0000313" key="1">
    <source>
        <dbReference type="EMBL" id="GAA1561601.1"/>
    </source>
</evidence>
<sequence>MDRYEGICHLDWWANSSTAFGAGEVSVVITSDGDTWSAHGHLLEPDPEALEGFTFLCDLDPVFTLRFPDDATIEVSVHPAAEPGHFTMAEYTSPATRPVSL</sequence>
<dbReference type="EMBL" id="BAAAQD010000030">
    <property type="protein sequence ID" value="GAA1561601.1"/>
    <property type="molecule type" value="Genomic_DNA"/>
</dbReference>
<organism evidence="1 2">
    <name type="scientific">Dactylosporangium maewongense</name>
    <dbReference type="NCBI Taxonomy" id="634393"/>
    <lineage>
        <taxon>Bacteria</taxon>
        <taxon>Bacillati</taxon>
        <taxon>Actinomycetota</taxon>
        <taxon>Actinomycetes</taxon>
        <taxon>Micromonosporales</taxon>
        <taxon>Micromonosporaceae</taxon>
        <taxon>Dactylosporangium</taxon>
    </lineage>
</organism>
<reference evidence="1 2" key="1">
    <citation type="journal article" date="2019" name="Int. J. Syst. Evol. Microbiol.">
        <title>The Global Catalogue of Microorganisms (GCM) 10K type strain sequencing project: providing services to taxonomists for standard genome sequencing and annotation.</title>
        <authorList>
            <consortium name="The Broad Institute Genomics Platform"/>
            <consortium name="The Broad Institute Genome Sequencing Center for Infectious Disease"/>
            <person name="Wu L."/>
            <person name="Ma J."/>
        </authorList>
    </citation>
    <scope>NUCLEOTIDE SEQUENCE [LARGE SCALE GENOMIC DNA]</scope>
    <source>
        <strain evidence="1 2">JCM 15933</strain>
    </source>
</reference>